<sequence length="366" mass="42311">MSSKSNSKKNRGSAEKFFFKWTATTLNAYTNTIKNNYLKILVSHCTRARLGDEEASKNFDFSELGANPRVVKDDREDIRKRLKDAKSRAWTNEEAKTETVLLDTFELKNKQFQAISLVELSALYRLKTLVKMCQELGEMLSRMSTWLDSNTKAFSKVSGMSEVSKFIVKMFESVCGMGEIFCLTSVNWMECKHSKVLNPTKKEYVRTEDERLEITKEPEKYCQQFMSQINYYREITMILKKLPPQYLFSKNKLKFSERTARLLENPPRNSFIFSIMMDSGDDSKKDSGKVRLESNKSTKKVKSSKYRHGRTNDEKSGKSEKKSEKSLKSDQTQPSDKSKSKSKSKKKSIIDKIVRKGSNSNRSEKK</sequence>
<protein>
    <submittedName>
        <fullName evidence="3">FANCI_S4 domain-containing protein</fullName>
    </submittedName>
</protein>
<dbReference type="WBParaSite" id="Csp11.Scaffold591.g5110.t1">
    <property type="protein sequence ID" value="Csp11.Scaffold591.g5110.t1"/>
    <property type="gene ID" value="Csp11.Scaffold591.g5110"/>
</dbReference>
<feature type="region of interest" description="Disordered" evidence="1">
    <location>
        <begin position="281"/>
        <end position="366"/>
    </location>
</feature>
<organism evidence="2 3">
    <name type="scientific">Caenorhabditis tropicalis</name>
    <dbReference type="NCBI Taxonomy" id="1561998"/>
    <lineage>
        <taxon>Eukaryota</taxon>
        <taxon>Metazoa</taxon>
        <taxon>Ecdysozoa</taxon>
        <taxon>Nematoda</taxon>
        <taxon>Chromadorea</taxon>
        <taxon>Rhabditida</taxon>
        <taxon>Rhabditina</taxon>
        <taxon>Rhabditomorpha</taxon>
        <taxon>Rhabditoidea</taxon>
        <taxon>Rhabditidae</taxon>
        <taxon>Peloderinae</taxon>
        <taxon>Caenorhabditis</taxon>
    </lineage>
</organism>
<feature type="compositionally biased region" description="Basic and acidic residues" evidence="1">
    <location>
        <begin position="281"/>
        <end position="296"/>
    </location>
</feature>
<feature type="compositionally biased region" description="Polar residues" evidence="1">
    <location>
        <begin position="357"/>
        <end position="366"/>
    </location>
</feature>
<dbReference type="STRING" id="1561998.A0A1I7TEC7"/>
<dbReference type="Proteomes" id="UP000095282">
    <property type="component" value="Unplaced"/>
</dbReference>
<feature type="compositionally biased region" description="Basic residues" evidence="1">
    <location>
        <begin position="297"/>
        <end position="309"/>
    </location>
</feature>
<proteinExistence type="predicted"/>
<evidence type="ECO:0000313" key="3">
    <source>
        <dbReference type="WBParaSite" id="Csp11.Scaffold591.g5110.t1"/>
    </source>
</evidence>
<evidence type="ECO:0000313" key="2">
    <source>
        <dbReference type="Proteomes" id="UP000095282"/>
    </source>
</evidence>
<accession>A0A1I7TEC7</accession>
<dbReference type="AlphaFoldDB" id="A0A1I7TEC7"/>
<feature type="compositionally biased region" description="Basic and acidic residues" evidence="1">
    <location>
        <begin position="310"/>
        <end position="328"/>
    </location>
</feature>
<name>A0A1I7TEC7_9PELO</name>
<reference evidence="3" key="1">
    <citation type="submission" date="2016-11" db="UniProtKB">
        <authorList>
            <consortium name="WormBaseParasite"/>
        </authorList>
    </citation>
    <scope>IDENTIFICATION</scope>
</reference>
<keyword evidence="2" id="KW-1185">Reference proteome</keyword>
<evidence type="ECO:0000256" key="1">
    <source>
        <dbReference type="SAM" id="MobiDB-lite"/>
    </source>
</evidence>